<evidence type="ECO:0000313" key="4">
    <source>
        <dbReference type="EMBL" id="KFN46776.1"/>
    </source>
</evidence>
<dbReference type="SUPFAM" id="SSF56112">
    <property type="entry name" value="Protein kinase-like (PK-like)"/>
    <property type="match status" value="1"/>
</dbReference>
<dbReference type="OrthoDB" id="9809275at2"/>
<protein>
    <recommendedName>
        <fullName evidence="3">Aminoglycoside phosphotransferase domain-containing protein</fullName>
    </recommendedName>
</protein>
<comment type="caution">
    <text evidence="4">The sequence shown here is derived from an EMBL/GenBank/DDBJ whole genome shotgun (WGS) entry which is preliminary data.</text>
</comment>
<dbReference type="Gene3D" id="3.30.200.20">
    <property type="entry name" value="Phosphorylase Kinase, domain 1"/>
    <property type="match status" value="1"/>
</dbReference>
<evidence type="ECO:0000259" key="3">
    <source>
        <dbReference type="Pfam" id="PF01636"/>
    </source>
</evidence>
<sequence length="337" mass="38535">MNLHTPLPNRDALRLEWTRQALADPDAPIERASNDASFRSYWRTRSADRSWIVMDAPPDKEDIRPWLDVAARLSRAGLHAPEIQAADPQRGFVLMEDLGDRTLLPELSEATVDRLYGSALDALLAMQQRADASGLPAYDEPRLVAEMELMPQWFLARHLGFTPECEQWDVIESAFRALLNSARLQPQVFVHRDFHSRNLLVTERDSPGIIDFQDAVRGPITYDLVSLLRDCYIEWPEARVNAWVEDYRLKLVDAGLCSLGPAAFLRAFDLMGLQRHIKVLGIFCRLWYRDGKAAYLLDLPLVWKYTRDVGRRYEETAPLVALIEQAIGERDITLPAR</sequence>
<dbReference type="InterPro" id="IPR002575">
    <property type="entry name" value="Aminoglycoside_PTrfase"/>
</dbReference>
<dbReference type="STRING" id="1384054.N790_08140"/>
<dbReference type="InterPro" id="IPR011009">
    <property type="entry name" value="Kinase-like_dom_sf"/>
</dbReference>
<evidence type="ECO:0000256" key="1">
    <source>
        <dbReference type="ARBA" id="ARBA00022741"/>
    </source>
</evidence>
<gene>
    <name evidence="4" type="ORF">N790_08140</name>
</gene>
<dbReference type="EMBL" id="AVCH01000164">
    <property type="protein sequence ID" value="KFN46776.1"/>
    <property type="molecule type" value="Genomic_DNA"/>
</dbReference>
<keyword evidence="2" id="KW-0067">ATP-binding</keyword>
<accession>A0A091B4X0</accession>
<dbReference type="GO" id="GO:0005524">
    <property type="term" value="F:ATP binding"/>
    <property type="evidence" value="ECO:0007669"/>
    <property type="project" value="UniProtKB-KW"/>
</dbReference>
<evidence type="ECO:0000256" key="2">
    <source>
        <dbReference type="ARBA" id="ARBA00022840"/>
    </source>
</evidence>
<dbReference type="AlphaFoldDB" id="A0A091B4X0"/>
<feature type="domain" description="Aminoglycoside phosphotransferase" evidence="3">
    <location>
        <begin position="29"/>
        <end position="247"/>
    </location>
</feature>
<dbReference type="Gene3D" id="3.90.1200.10">
    <property type="match status" value="1"/>
</dbReference>
<dbReference type="PATRIC" id="fig|1384054.3.peg.1689"/>
<keyword evidence="5" id="KW-1185">Reference proteome</keyword>
<dbReference type="PANTHER" id="PTHR33540:SF1">
    <property type="entry name" value="N-ACETYLMURAMATE_N-ACETYLGLUCOSAMINE KINASE"/>
    <property type="match status" value="1"/>
</dbReference>
<proteinExistence type="predicted"/>
<organism evidence="4 5">
    <name type="scientific">Arenimonas malthae CC-JY-1</name>
    <dbReference type="NCBI Taxonomy" id="1384054"/>
    <lineage>
        <taxon>Bacteria</taxon>
        <taxon>Pseudomonadati</taxon>
        <taxon>Pseudomonadota</taxon>
        <taxon>Gammaproteobacteria</taxon>
        <taxon>Lysobacterales</taxon>
        <taxon>Lysobacteraceae</taxon>
        <taxon>Arenimonas</taxon>
    </lineage>
</organism>
<evidence type="ECO:0000313" key="5">
    <source>
        <dbReference type="Proteomes" id="UP000029392"/>
    </source>
</evidence>
<dbReference type="eggNOG" id="COG3178">
    <property type="taxonomic scope" value="Bacteria"/>
</dbReference>
<dbReference type="Proteomes" id="UP000029392">
    <property type="component" value="Unassembled WGS sequence"/>
</dbReference>
<dbReference type="Pfam" id="PF01636">
    <property type="entry name" value="APH"/>
    <property type="match status" value="1"/>
</dbReference>
<dbReference type="RefSeq" id="WP_043803533.1">
    <property type="nucleotide sequence ID" value="NZ_AVCH01000164.1"/>
</dbReference>
<reference evidence="4 5" key="1">
    <citation type="submission" date="2013-09" db="EMBL/GenBank/DDBJ databases">
        <title>Genome sequencing of Arenimonas malthae.</title>
        <authorList>
            <person name="Chen F."/>
            <person name="Wang G."/>
        </authorList>
    </citation>
    <scope>NUCLEOTIDE SEQUENCE [LARGE SCALE GENOMIC DNA]</scope>
    <source>
        <strain evidence="4 5">CC-JY-1</strain>
    </source>
</reference>
<keyword evidence="1" id="KW-0547">Nucleotide-binding</keyword>
<name>A0A091B4X0_9GAMM</name>
<dbReference type="PANTHER" id="PTHR33540">
    <property type="entry name" value="TRNA THREONYLCARBAMOYLADENOSINE BIOSYNTHESIS PROTEIN TSAE"/>
    <property type="match status" value="1"/>
</dbReference>